<organism evidence="8 9">
    <name type="scientific">Rhodococcus jostii</name>
    <dbReference type="NCBI Taxonomy" id="132919"/>
    <lineage>
        <taxon>Bacteria</taxon>
        <taxon>Bacillati</taxon>
        <taxon>Actinomycetota</taxon>
        <taxon>Actinomycetes</taxon>
        <taxon>Mycobacteriales</taxon>
        <taxon>Nocardiaceae</taxon>
        <taxon>Rhodococcus</taxon>
    </lineage>
</organism>
<comment type="function">
    <text evidence="7">Plays an important role in the de novo pathway of purine nucleotide biosynthesis. Catalyzes the first committed step in the biosynthesis of AMP from IMP.</text>
</comment>
<evidence type="ECO:0000256" key="4">
    <source>
        <dbReference type="ARBA" id="ARBA00022755"/>
    </source>
</evidence>
<keyword evidence="3 7" id="KW-0547">Nucleotide-binding</keyword>
<comment type="cofactor">
    <cofactor evidence="7">
        <name>Mg(2+)</name>
        <dbReference type="ChEBI" id="CHEBI:18420"/>
    </cofactor>
    <text evidence="7">Binds 1 Mg(2+) ion per subunit.</text>
</comment>
<feature type="binding site" evidence="7">
    <location>
        <begin position="336"/>
        <end position="338"/>
    </location>
    <ligand>
        <name>GTP</name>
        <dbReference type="ChEBI" id="CHEBI:37565"/>
    </ligand>
</feature>
<comment type="subunit">
    <text evidence="7">Homodimer.</text>
</comment>
<dbReference type="Proteomes" id="UP000183407">
    <property type="component" value="Unassembled WGS sequence"/>
</dbReference>
<keyword evidence="1 7" id="KW-0436">Ligase</keyword>
<dbReference type="GO" id="GO:0005737">
    <property type="term" value="C:cytoplasm"/>
    <property type="evidence" value="ECO:0007669"/>
    <property type="project" value="UniProtKB-SubCell"/>
</dbReference>
<keyword evidence="4 7" id="KW-0658">Purine biosynthesis</keyword>
<accession>A0A1H5LUV1</accession>
<dbReference type="HAMAP" id="MF_00011">
    <property type="entry name" value="Adenylosucc_synth"/>
    <property type="match status" value="1"/>
</dbReference>
<keyword evidence="6 7" id="KW-0342">GTP-binding</keyword>
<dbReference type="OrthoDB" id="3959406at2"/>
<dbReference type="SUPFAM" id="SSF52540">
    <property type="entry name" value="P-loop containing nucleoside triphosphate hydrolases"/>
    <property type="match status" value="1"/>
</dbReference>
<comment type="subcellular location">
    <subcellularLocation>
        <location evidence="7">Cytoplasm</location>
    </subcellularLocation>
</comment>
<evidence type="ECO:0000256" key="2">
    <source>
        <dbReference type="ARBA" id="ARBA00022723"/>
    </source>
</evidence>
<dbReference type="GO" id="GO:0004019">
    <property type="term" value="F:adenylosuccinate synthase activity"/>
    <property type="evidence" value="ECO:0007669"/>
    <property type="project" value="UniProtKB-UniRule"/>
</dbReference>
<dbReference type="InterPro" id="IPR042110">
    <property type="entry name" value="Adenylosuccinate_synth_dom2"/>
</dbReference>
<comment type="catalytic activity">
    <reaction evidence="7">
        <text>IMP + L-aspartate + GTP = N(6)-(1,2-dicarboxyethyl)-AMP + GDP + phosphate + 2 H(+)</text>
        <dbReference type="Rhea" id="RHEA:15753"/>
        <dbReference type="ChEBI" id="CHEBI:15378"/>
        <dbReference type="ChEBI" id="CHEBI:29991"/>
        <dbReference type="ChEBI" id="CHEBI:37565"/>
        <dbReference type="ChEBI" id="CHEBI:43474"/>
        <dbReference type="ChEBI" id="CHEBI:57567"/>
        <dbReference type="ChEBI" id="CHEBI:58053"/>
        <dbReference type="ChEBI" id="CHEBI:58189"/>
        <dbReference type="EC" id="6.3.4.4"/>
    </reaction>
</comment>
<evidence type="ECO:0000256" key="3">
    <source>
        <dbReference type="ARBA" id="ARBA00022741"/>
    </source>
</evidence>
<dbReference type="GO" id="GO:0000287">
    <property type="term" value="F:magnesium ion binding"/>
    <property type="evidence" value="ECO:0007669"/>
    <property type="project" value="UniProtKB-UniRule"/>
</dbReference>
<feature type="active site" description="Proton acceptor" evidence="7">
    <location>
        <position position="19"/>
    </location>
</feature>
<dbReference type="Pfam" id="PF00709">
    <property type="entry name" value="Adenylsucc_synt"/>
    <property type="match status" value="1"/>
</dbReference>
<dbReference type="Gene3D" id="1.10.300.10">
    <property type="entry name" value="Adenylosuccinate Synthetase, subunit A, domain 2"/>
    <property type="match status" value="1"/>
</dbReference>
<keyword evidence="7" id="KW-0963">Cytoplasm</keyword>
<feature type="binding site" evidence="7">
    <location>
        <position position="19"/>
    </location>
    <ligand>
        <name>Mg(2+)</name>
        <dbReference type="ChEBI" id="CHEBI:18420"/>
    </ligand>
</feature>
<dbReference type="EC" id="6.3.4.4" evidence="7"/>
<dbReference type="SMART" id="SM00788">
    <property type="entry name" value="Adenylsucc_synt"/>
    <property type="match status" value="1"/>
</dbReference>
<reference evidence="9" key="1">
    <citation type="submission" date="2016-10" db="EMBL/GenBank/DDBJ databases">
        <authorList>
            <person name="Varghese N."/>
        </authorList>
    </citation>
    <scope>NUCLEOTIDE SEQUENCE [LARGE SCALE GENOMIC DNA]</scope>
    <source>
        <strain evidence="9">DSM 44719</strain>
    </source>
</reference>
<gene>
    <name evidence="7" type="primary">purA</name>
    <name evidence="8" type="ORF">SAMN04490220_8394</name>
</gene>
<keyword evidence="2 7" id="KW-0479">Metal-binding</keyword>
<dbReference type="InterPro" id="IPR042109">
    <property type="entry name" value="Adenylosuccinate_synth_dom1"/>
</dbReference>
<evidence type="ECO:0000256" key="5">
    <source>
        <dbReference type="ARBA" id="ARBA00022842"/>
    </source>
</evidence>
<feature type="active site" description="Proton donor" evidence="7">
    <location>
        <position position="52"/>
    </location>
</feature>
<name>A0A1H5LUV1_RHOJO</name>
<dbReference type="Gene3D" id="3.90.170.10">
    <property type="entry name" value="Adenylosuccinate Synthetase, subunit A, domain 3"/>
    <property type="match status" value="1"/>
</dbReference>
<feature type="binding site" description="in other chain" evidence="7">
    <location>
        <position position="231"/>
    </location>
    <ligand>
        <name>IMP</name>
        <dbReference type="ChEBI" id="CHEBI:58053"/>
        <note>ligand shared between dimeric partners</note>
    </ligand>
</feature>
<evidence type="ECO:0000256" key="6">
    <source>
        <dbReference type="ARBA" id="ARBA00023134"/>
    </source>
</evidence>
<evidence type="ECO:0000256" key="1">
    <source>
        <dbReference type="ARBA" id="ARBA00022598"/>
    </source>
</evidence>
<dbReference type="UniPathway" id="UPA00075">
    <property type="reaction ID" value="UER00335"/>
</dbReference>
<sequence>MTTVFGDRDIIVVDLGFGDAGKGATVDWLCSPNADLDVAAVVRFNGGAQAAHNVVVDGRHHTFSQFGSGTFSAVPTVLSRHVLVEPIALAAEARALAGLGVPNPLQLLHIDAHALLTTPIHVAANRAREDARGDDRHGSCGKGIGETAAYALDHPDAPTIGDCHRPAVLRAKLAAMEEHYRDLLSPSIHRSPDLDDMVTMYSEFAAAVRITDDGDLAALANSGRVVFEGAQGVLLDEWRGFHPHTTWSTVEPTNAHALSTEHGHDSHVLGITRTYTTRHGAGPMPTENPTLGAVLPEQHNDTGSYQGTFRIGDLDEVLLRYATDVCGGVDSLAVTHLDAVTRAAAAGIPLRSARRYPGVGHLLPLGPWQDLTHQQHLTGILAALTPDTVELPTHPADVAAHLGSLVSAPVVLTSDGPSRAARRVREPAAA</sequence>
<dbReference type="PANTHER" id="PTHR11846:SF0">
    <property type="entry name" value="ADENYLOSUCCINATE SYNTHETASE"/>
    <property type="match status" value="1"/>
</dbReference>
<dbReference type="GO" id="GO:0005525">
    <property type="term" value="F:GTP binding"/>
    <property type="evidence" value="ECO:0007669"/>
    <property type="project" value="UniProtKB-UniRule"/>
</dbReference>
<evidence type="ECO:0000256" key="7">
    <source>
        <dbReference type="HAMAP-Rule" id="MF_00011"/>
    </source>
</evidence>
<dbReference type="InterPro" id="IPR027417">
    <property type="entry name" value="P-loop_NTPase"/>
</dbReference>
<dbReference type="GO" id="GO:0046040">
    <property type="term" value="P:IMP metabolic process"/>
    <property type="evidence" value="ECO:0007669"/>
    <property type="project" value="TreeGrafter"/>
</dbReference>
<feature type="binding site" evidence="7">
    <location>
        <begin position="414"/>
        <end position="416"/>
    </location>
    <ligand>
        <name>GTP</name>
        <dbReference type="ChEBI" id="CHEBI:37565"/>
    </ligand>
</feature>
<proteinExistence type="inferred from homology"/>
<dbReference type="GO" id="GO:0044208">
    <property type="term" value="P:'de novo' AMP biosynthetic process"/>
    <property type="evidence" value="ECO:0007669"/>
    <property type="project" value="UniProtKB-UniRule"/>
</dbReference>
<feature type="binding site" description="in other chain" evidence="7">
    <location>
        <position position="246"/>
    </location>
    <ligand>
        <name>IMP</name>
        <dbReference type="ChEBI" id="CHEBI:58053"/>
        <note>ligand shared between dimeric partners</note>
    </ligand>
</feature>
<comment type="pathway">
    <text evidence="7">Purine metabolism; AMP biosynthesis via de novo pathway; AMP from IMP: step 1/2.</text>
</comment>
<protein>
    <recommendedName>
        <fullName evidence="7">Adenylosuccinate synthetase</fullName>
        <shortName evidence="7">AMPSase</shortName>
        <shortName evidence="7">AdSS</shortName>
        <ecNumber evidence="7">6.3.4.4</ecNumber>
    </recommendedName>
    <alternativeName>
        <fullName evidence="7">IMP--aspartate ligase</fullName>
    </alternativeName>
</protein>
<dbReference type="Gene3D" id="3.40.440.10">
    <property type="entry name" value="Adenylosuccinate Synthetase, subunit A, domain 1"/>
    <property type="match status" value="1"/>
</dbReference>
<comment type="similarity">
    <text evidence="7">Belongs to the adenylosuccinate synthetase family.</text>
</comment>
<comment type="caution">
    <text evidence="7">Lacks conserved residue(s) required for the propagation of feature annotation.</text>
</comment>
<dbReference type="InterPro" id="IPR042111">
    <property type="entry name" value="Adenylosuccinate_synth_dom3"/>
</dbReference>
<feature type="binding site" evidence="7">
    <location>
        <position position="310"/>
    </location>
    <ligand>
        <name>GTP</name>
        <dbReference type="ChEBI" id="CHEBI:37565"/>
    </ligand>
</feature>
<dbReference type="PANTHER" id="PTHR11846">
    <property type="entry name" value="ADENYLOSUCCINATE SYNTHETASE"/>
    <property type="match status" value="1"/>
</dbReference>
<evidence type="ECO:0000313" key="9">
    <source>
        <dbReference type="Proteomes" id="UP000183407"/>
    </source>
</evidence>
<keyword evidence="5 7" id="KW-0460">Magnesium</keyword>
<dbReference type="AlphaFoldDB" id="A0A1H5LUV1"/>
<evidence type="ECO:0000313" key="8">
    <source>
        <dbReference type="EMBL" id="SEE80171.1"/>
    </source>
</evidence>
<dbReference type="InterPro" id="IPR001114">
    <property type="entry name" value="Adenylosuccinate_synthetase"/>
</dbReference>
<dbReference type="EMBL" id="FNTL01000005">
    <property type="protein sequence ID" value="SEE80171.1"/>
    <property type="molecule type" value="Genomic_DNA"/>
</dbReference>
<dbReference type="RefSeq" id="WP_073366353.1">
    <property type="nucleotide sequence ID" value="NZ_FNTL01000005.1"/>
</dbReference>